<keyword evidence="3" id="KW-1185">Reference proteome</keyword>
<evidence type="ECO:0000313" key="3">
    <source>
        <dbReference type="Proteomes" id="UP000320176"/>
    </source>
</evidence>
<dbReference type="InterPro" id="IPR029062">
    <property type="entry name" value="Class_I_gatase-like"/>
</dbReference>
<keyword evidence="2" id="KW-0808">Transferase</keyword>
<accession>A0A5C6B831</accession>
<keyword evidence="2" id="KW-0315">Glutamine amidotransferase</keyword>
<name>A0A5C6B831_9BACT</name>
<reference evidence="2 3" key="1">
    <citation type="submission" date="2019-02" db="EMBL/GenBank/DDBJ databases">
        <title>Deep-cultivation of Planctomycetes and their phenomic and genomic characterization uncovers novel biology.</title>
        <authorList>
            <person name="Wiegand S."/>
            <person name="Jogler M."/>
            <person name="Boedeker C."/>
            <person name="Pinto D."/>
            <person name="Vollmers J."/>
            <person name="Rivas-Marin E."/>
            <person name="Kohn T."/>
            <person name="Peeters S.H."/>
            <person name="Heuer A."/>
            <person name="Rast P."/>
            <person name="Oberbeckmann S."/>
            <person name="Bunk B."/>
            <person name="Jeske O."/>
            <person name="Meyerdierks A."/>
            <person name="Storesund J.E."/>
            <person name="Kallscheuer N."/>
            <person name="Luecker S."/>
            <person name="Lage O.M."/>
            <person name="Pohl T."/>
            <person name="Merkel B.J."/>
            <person name="Hornburger P."/>
            <person name="Mueller R.-W."/>
            <person name="Bruemmer F."/>
            <person name="Labrenz M."/>
            <person name="Spormann A.M."/>
            <person name="Op Den Camp H."/>
            <person name="Overmann J."/>
            <person name="Amann R."/>
            <person name="Jetten M.S.M."/>
            <person name="Mascher T."/>
            <person name="Medema M.H."/>
            <person name="Devos D.P."/>
            <person name="Kaster A.-K."/>
            <person name="Ovreas L."/>
            <person name="Rohde M."/>
            <person name="Galperin M.Y."/>
            <person name="Jogler C."/>
        </authorList>
    </citation>
    <scope>NUCLEOTIDE SEQUENCE [LARGE SCALE GENOMIC DNA]</scope>
    <source>
        <strain evidence="2 3">Pla52n</strain>
    </source>
</reference>
<dbReference type="SUPFAM" id="SSF52317">
    <property type="entry name" value="Class I glutamine amidotransferase-like"/>
    <property type="match status" value="1"/>
</dbReference>
<proteinExistence type="predicted"/>
<dbReference type="InterPro" id="IPR017926">
    <property type="entry name" value="GATASE"/>
</dbReference>
<dbReference type="Pfam" id="PF00117">
    <property type="entry name" value="GATase"/>
    <property type="match status" value="1"/>
</dbReference>
<comment type="caution">
    <text evidence="2">The sequence shown here is derived from an EMBL/GenBank/DDBJ whole genome shotgun (WGS) entry which is preliminary data.</text>
</comment>
<evidence type="ECO:0000259" key="1">
    <source>
        <dbReference type="Pfam" id="PF00117"/>
    </source>
</evidence>
<gene>
    <name evidence="2" type="ORF">Pla52n_00220</name>
</gene>
<evidence type="ECO:0000313" key="2">
    <source>
        <dbReference type="EMBL" id="TWU07449.1"/>
    </source>
</evidence>
<feature type="domain" description="Glutamine amidotransferase" evidence="1">
    <location>
        <begin position="21"/>
        <end position="180"/>
    </location>
</feature>
<sequence length="243" mass="26972">MRILVLQHSAGDGPAEFETVVRELGHTVQIIRLDLEQRLPPSVDCDMLATFGGAFSLAMDQQPDWVAAEQVLIRQYIAAGRRVMGVCLGSQLIASALGGLVRRNRVPEVGWHRVEQTPSHASQLIRDCFPQQTTVLQWHRDTFDIPPGASRIFQSEACDNQAFAIGDQVFGFQFHLEANEQTVKIFSAVAGIHRSLNAANESASNRTELPSTVHSIADIRLQTAVHLPEQSNLLKRFLTQWLA</sequence>
<dbReference type="GO" id="GO:0005829">
    <property type="term" value="C:cytosol"/>
    <property type="evidence" value="ECO:0007669"/>
    <property type="project" value="TreeGrafter"/>
</dbReference>
<dbReference type="RefSeq" id="WP_146517678.1">
    <property type="nucleotide sequence ID" value="NZ_CP151726.1"/>
</dbReference>
<dbReference type="OrthoDB" id="9807137at2"/>
<dbReference type="InterPro" id="IPR044992">
    <property type="entry name" value="ChyE-like"/>
</dbReference>
<dbReference type="Proteomes" id="UP000320176">
    <property type="component" value="Unassembled WGS sequence"/>
</dbReference>
<dbReference type="GO" id="GO:0016740">
    <property type="term" value="F:transferase activity"/>
    <property type="evidence" value="ECO:0007669"/>
    <property type="project" value="UniProtKB-KW"/>
</dbReference>
<organism evidence="2 3">
    <name type="scientific">Stieleria varia</name>
    <dbReference type="NCBI Taxonomy" id="2528005"/>
    <lineage>
        <taxon>Bacteria</taxon>
        <taxon>Pseudomonadati</taxon>
        <taxon>Planctomycetota</taxon>
        <taxon>Planctomycetia</taxon>
        <taxon>Pirellulales</taxon>
        <taxon>Pirellulaceae</taxon>
        <taxon>Stieleria</taxon>
    </lineage>
</organism>
<dbReference type="PANTHER" id="PTHR42695:SF5">
    <property type="entry name" value="GLUTAMINE AMIDOTRANSFERASE YLR126C-RELATED"/>
    <property type="match status" value="1"/>
</dbReference>
<dbReference type="Gene3D" id="3.40.50.880">
    <property type="match status" value="1"/>
</dbReference>
<dbReference type="EMBL" id="SJPN01000001">
    <property type="protein sequence ID" value="TWU07449.1"/>
    <property type="molecule type" value="Genomic_DNA"/>
</dbReference>
<dbReference type="PANTHER" id="PTHR42695">
    <property type="entry name" value="GLUTAMINE AMIDOTRANSFERASE YLR126C-RELATED"/>
    <property type="match status" value="1"/>
</dbReference>
<dbReference type="CDD" id="cd01741">
    <property type="entry name" value="GATase1_1"/>
    <property type="match status" value="1"/>
</dbReference>
<dbReference type="AlphaFoldDB" id="A0A5C6B831"/>
<dbReference type="PROSITE" id="PS51273">
    <property type="entry name" value="GATASE_TYPE_1"/>
    <property type="match status" value="1"/>
</dbReference>
<protein>
    <submittedName>
        <fullName evidence="2">Glutamine amidotransferase</fullName>
    </submittedName>
</protein>